<proteinExistence type="predicted"/>
<name>A0A816MKB2_9BILA</name>
<evidence type="ECO:0000313" key="2">
    <source>
        <dbReference type="Proteomes" id="UP000663887"/>
    </source>
</evidence>
<accession>A0A816MKB2</accession>
<comment type="caution">
    <text evidence="1">The sequence shown here is derived from an EMBL/GenBank/DDBJ whole genome shotgun (WGS) entry which is preliminary data.</text>
</comment>
<gene>
    <name evidence="1" type="ORF">XDN619_LOCUS3340</name>
</gene>
<organism evidence="1 2">
    <name type="scientific">Rotaria magnacalcarata</name>
    <dbReference type="NCBI Taxonomy" id="392030"/>
    <lineage>
        <taxon>Eukaryota</taxon>
        <taxon>Metazoa</taxon>
        <taxon>Spiralia</taxon>
        <taxon>Gnathifera</taxon>
        <taxon>Rotifera</taxon>
        <taxon>Eurotatoria</taxon>
        <taxon>Bdelloidea</taxon>
        <taxon>Philodinida</taxon>
        <taxon>Philodinidae</taxon>
        <taxon>Rotaria</taxon>
    </lineage>
</organism>
<dbReference type="Proteomes" id="UP000663887">
    <property type="component" value="Unassembled WGS sequence"/>
</dbReference>
<dbReference type="PROSITE" id="PS51257">
    <property type="entry name" value="PROKAR_LIPOPROTEIN"/>
    <property type="match status" value="1"/>
</dbReference>
<protein>
    <recommendedName>
        <fullName evidence="3">Lipoprotein</fullName>
    </recommendedName>
</protein>
<reference evidence="1" key="1">
    <citation type="submission" date="2021-02" db="EMBL/GenBank/DDBJ databases">
        <authorList>
            <person name="Nowell W R."/>
        </authorList>
    </citation>
    <scope>NUCLEOTIDE SEQUENCE</scope>
</reference>
<evidence type="ECO:0008006" key="3">
    <source>
        <dbReference type="Google" id="ProtNLM"/>
    </source>
</evidence>
<evidence type="ECO:0000313" key="1">
    <source>
        <dbReference type="EMBL" id="CAF2001817.1"/>
    </source>
</evidence>
<dbReference type="EMBL" id="CAJNRG010000460">
    <property type="protein sequence ID" value="CAF2001817.1"/>
    <property type="molecule type" value="Genomic_DNA"/>
</dbReference>
<sequence length="165" mass="18874">MDYLKTIAVILISVIGLSGCAGRGSRIRQIKQIKQAKEQEQKAEMITPLTEAQIQVVYLKTANQKNVQKKELNALTSLPHNSYLVDQDKSFEIAISEYGYTRFSIEDERITDVFIHPQENILIKLHDQGYLIVVPKELEESLEDNREIESNINNDKVYVTITGEH</sequence>
<dbReference type="AlphaFoldDB" id="A0A816MKB2"/>